<dbReference type="Proteomes" id="UP001371305">
    <property type="component" value="Unassembled WGS sequence"/>
</dbReference>
<evidence type="ECO:0000313" key="1">
    <source>
        <dbReference type="EMBL" id="MEK7953441.1"/>
    </source>
</evidence>
<protein>
    <recommendedName>
        <fullName evidence="3">DUF4157 domain-containing protein</fullName>
    </recommendedName>
</protein>
<evidence type="ECO:0008006" key="3">
    <source>
        <dbReference type="Google" id="ProtNLM"/>
    </source>
</evidence>
<accession>A0ABU9B0A4</accession>
<sequence length="155" mass="17062">MNSQLIALLPQLVPLAAQWAAKQELRILQDGVPLSSVSLADARLIGVEFPERIRLLKIDAIPVPEDPILAQAAAVAELLTPATAGLTIRHGIFIRSDCWNDRRLIAHECAHTAQYERMGGIEQFLAQYLRECIEIGYPAAPMEQEAVEAENLIGE</sequence>
<gene>
    <name evidence="1" type="ORF">WKV53_23200</name>
</gene>
<dbReference type="RefSeq" id="WP_341407205.1">
    <property type="nucleotide sequence ID" value="NZ_JBBUKT010000011.1"/>
</dbReference>
<keyword evidence="2" id="KW-1185">Reference proteome</keyword>
<reference evidence="1 2" key="1">
    <citation type="submission" date="2024-04" db="EMBL/GenBank/DDBJ databases">
        <title>Luteolibacter sp. isolated from soil.</title>
        <authorList>
            <person name="An J."/>
        </authorList>
    </citation>
    <scope>NUCLEOTIDE SEQUENCE [LARGE SCALE GENOMIC DNA]</scope>
    <source>
        <strain evidence="1 2">Y139</strain>
    </source>
</reference>
<dbReference type="EMBL" id="JBBUKT010000011">
    <property type="protein sequence ID" value="MEK7953441.1"/>
    <property type="molecule type" value="Genomic_DNA"/>
</dbReference>
<comment type="caution">
    <text evidence="1">The sequence shown here is derived from an EMBL/GenBank/DDBJ whole genome shotgun (WGS) entry which is preliminary data.</text>
</comment>
<organism evidence="1 2">
    <name type="scientific">Luteolibacter soli</name>
    <dbReference type="NCBI Taxonomy" id="3135280"/>
    <lineage>
        <taxon>Bacteria</taxon>
        <taxon>Pseudomonadati</taxon>
        <taxon>Verrucomicrobiota</taxon>
        <taxon>Verrucomicrobiia</taxon>
        <taxon>Verrucomicrobiales</taxon>
        <taxon>Verrucomicrobiaceae</taxon>
        <taxon>Luteolibacter</taxon>
    </lineage>
</organism>
<evidence type="ECO:0000313" key="2">
    <source>
        <dbReference type="Proteomes" id="UP001371305"/>
    </source>
</evidence>
<name>A0ABU9B0A4_9BACT</name>
<proteinExistence type="predicted"/>